<accession>A0A6P2DGQ8</accession>
<evidence type="ECO:0000256" key="1">
    <source>
        <dbReference type="SAM" id="MobiDB-lite"/>
    </source>
</evidence>
<evidence type="ECO:0000313" key="2">
    <source>
        <dbReference type="EMBL" id="VTR98930.1"/>
    </source>
</evidence>
<sequence length="236" mass="25168">MPSPRFIGRATVLALVVVTAVGCKKKPKSEPAEPAPNPTPVTPSNSGTGSPTGGVPAGWFEARDTTGGFRVLLPGTIQTIDLSRAGGRELQPTAFTHQVRDPNDPQVHTYSLLPPAGVPVSTKADDLFAGLKGFSRSLDTLYAVIERSPVTLGGRPALRVVLKKKPATPIPVPPKDNPALAQMRAEQEARDCQEQAKRQVYYVTATGTRFVILHVATAGEPPQDLLKVLTDSFTFQ</sequence>
<feature type="region of interest" description="Disordered" evidence="1">
    <location>
        <begin position="25"/>
        <end position="59"/>
    </location>
</feature>
<proteinExistence type="predicted"/>
<keyword evidence="3" id="KW-1185">Reference proteome</keyword>
<dbReference type="PROSITE" id="PS51257">
    <property type="entry name" value="PROKAR_LIPOPROTEIN"/>
    <property type="match status" value="1"/>
</dbReference>
<dbReference type="EMBL" id="LR593886">
    <property type="protein sequence ID" value="VTR98930.1"/>
    <property type="molecule type" value="Genomic_DNA"/>
</dbReference>
<protein>
    <recommendedName>
        <fullName evidence="4">Lipoprotein</fullName>
    </recommendedName>
</protein>
<organism evidence="2 3">
    <name type="scientific">Gemmata massiliana</name>
    <dbReference type="NCBI Taxonomy" id="1210884"/>
    <lineage>
        <taxon>Bacteria</taxon>
        <taxon>Pseudomonadati</taxon>
        <taxon>Planctomycetota</taxon>
        <taxon>Planctomycetia</taxon>
        <taxon>Gemmatales</taxon>
        <taxon>Gemmataceae</taxon>
        <taxon>Gemmata</taxon>
    </lineage>
</organism>
<dbReference type="RefSeq" id="WP_162671739.1">
    <property type="nucleotide sequence ID" value="NZ_LR593886.1"/>
</dbReference>
<reference evidence="2 3" key="1">
    <citation type="submission" date="2019-05" db="EMBL/GenBank/DDBJ databases">
        <authorList>
            <consortium name="Science for Life Laboratories"/>
        </authorList>
    </citation>
    <scope>NUCLEOTIDE SEQUENCE [LARGE SCALE GENOMIC DNA]</scope>
    <source>
        <strain evidence="2">Soil9</strain>
    </source>
</reference>
<dbReference type="KEGG" id="gms:SOIL9_01100"/>
<dbReference type="Proteomes" id="UP000464178">
    <property type="component" value="Chromosome"/>
</dbReference>
<evidence type="ECO:0008006" key="4">
    <source>
        <dbReference type="Google" id="ProtNLM"/>
    </source>
</evidence>
<dbReference type="AlphaFoldDB" id="A0A6P2DGQ8"/>
<gene>
    <name evidence="2" type="ORF">SOIL9_01100</name>
</gene>
<evidence type="ECO:0000313" key="3">
    <source>
        <dbReference type="Proteomes" id="UP000464178"/>
    </source>
</evidence>
<name>A0A6P2DGQ8_9BACT</name>